<dbReference type="AlphaFoldDB" id="A0AA51X6Z8"/>
<dbReference type="RefSeq" id="WP_309201735.1">
    <property type="nucleotide sequence ID" value="NZ_CP133548.1"/>
</dbReference>
<evidence type="ECO:0000313" key="1">
    <source>
        <dbReference type="EMBL" id="WMS86590.1"/>
    </source>
</evidence>
<reference evidence="1 2" key="1">
    <citation type="submission" date="2023-08" db="EMBL/GenBank/DDBJ databases">
        <title>Pleionea litopenaei sp. nov., isolated from stomach of juvenile Litopenaeus vannamei.</title>
        <authorList>
            <person name="Rho A.M."/>
            <person name="Hwang C.Y."/>
        </authorList>
    </citation>
    <scope>NUCLEOTIDE SEQUENCE [LARGE SCALE GENOMIC DNA]</scope>
    <source>
        <strain evidence="1 2">HL-JVS1</strain>
    </source>
</reference>
<organism evidence="1 2">
    <name type="scientific">Pleionea litopenaei</name>
    <dbReference type="NCBI Taxonomy" id="3070815"/>
    <lineage>
        <taxon>Bacteria</taxon>
        <taxon>Pseudomonadati</taxon>
        <taxon>Pseudomonadota</taxon>
        <taxon>Gammaproteobacteria</taxon>
        <taxon>Oceanospirillales</taxon>
        <taxon>Pleioneaceae</taxon>
        <taxon>Pleionea</taxon>
    </lineage>
</organism>
<dbReference type="KEGG" id="plei:Q9312_15320"/>
<sequence length="133" mass="16004">MKSDLNEALKFVKKRPGMYLRAESIYELATFIAGYEVALRMNFEYPNPDNISFMNWVEEKYEICNPAWHWSRILHHVAGTEVEALHLFFTIWPEYYEIKSRFISNRKSIKFGCPKESVTNDYWNRLHEQQWSS</sequence>
<evidence type="ECO:0000313" key="2">
    <source>
        <dbReference type="Proteomes" id="UP001239782"/>
    </source>
</evidence>
<proteinExistence type="predicted"/>
<keyword evidence="2" id="KW-1185">Reference proteome</keyword>
<dbReference type="EMBL" id="CP133548">
    <property type="protein sequence ID" value="WMS86590.1"/>
    <property type="molecule type" value="Genomic_DNA"/>
</dbReference>
<gene>
    <name evidence="1" type="ORF">Q9312_15320</name>
</gene>
<name>A0AA51X6Z8_9GAMM</name>
<protein>
    <submittedName>
        <fullName evidence="1">Uncharacterized protein</fullName>
    </submittedName>
</protein>
<dbReference type="Proteomes" id="UP001239782">
    <property type="component" value="Chromosome"/>
</dbReference>
<accession>A0AA51X6Z8</accession>